<dbReference type="AlphaFoldDB" id="A0A2D6LQH2"/>
<evidence type="ECO:0000313" key="3">
    <source>
        <dbReference type="Proteomes" id="UP000226712"/>
    </source>
</evidence>
<feature type="coiled-coil region" evidence="1">
    <location>
        <begin position="161"/>
        <end position="245"/>
    </location>
</feature>
<reference evidence="3" key="1">
    <citation type="submission" date="2017-09" db="EMBL/GenBank/DDBJ databases">
        <title>The Reconstruction of 2,631 Draft Metagenome-Assembled Genomes from the Global Oceans.</title>
        <authorList>
            <person name="Tully B.J."/>
            <person name="Graham E.D."/>
            <person name="Heidelberg J.F."/>
        </authorList>
    </citation>
    <scope>NUCLEOTIDE SEQUENCE [LARGE SCALE GENOMIC DNA]</scope>
</reference>
<gene>
    <name evidence="2" type="ORF">CL944_03120</name>
</gene>
<dbReference type="Proteomes" id="UP000226712">
    <property type="component" value="Unassembled WGS sequence"/>
</dbReference>
<sequence>MGILDFLKQKAKPVSLEESKKIAMAEFDAEKNEIIDFSSKKFAEIKHLSIRLTKSASLFENHKIDLDEGNKRYRQIVVTSQKNLVRQLKGISKKIVPPTDFETNNLREYITKSTLVITNDLMPYWKNIALAKLMLKDEVNSIGDDLKELLGALEQLHKKAFSEKLINLEKINELLEKIEDNKKLLEELDLKISDSKNKLKEKEKIVVRLDGKISDKKNSKEVESLNEFTDKKERFEKQKQELVSNFNSELAPIEKILKRLQSAAESTKMLDRKEKELLGFLLETPALAITLDPKGTAFKNVIVKAEKLVKEGTIPLKDKEKEKKFEALSKLMKKDFFSDYFWKLNNVQSDLNQVEKRIAGLDISAELKTLEADLKTEGKELSQLNWSVNKLESEKISINEEILLLDKKNSRIFNLIFDKKFEVKN</sequence>
<protein>
    <submittedName>
        <fullName evidence="2">Uncharacterized protein</fullName>
    </submittedName>
</protein>
<name>A0A2D6LQH2_9ARCH</name>
<organism evidence="2 3">
    <name type="scientific">Candidatus Iainarchaeum sp</name>
    <dbReference type="NCBI Taxonomy" id="3101447"/>
    <lineage>
        <taxon>Archaea</taxon>
        <taxon>Candidatus Iainarchaeota</taxon>
        <taxon>Candidatus Iainarchaeia</taxon>
        <taxon>Candidatus Iainarchaeales</taxon>
        <taxon>Candidatus Iainarchaeaceae</taxon>
        <taxon>Candidatus Iainarchaeum</taxon>
    </lineage>
</organism>
<evidence type="ECO:0000256" key="1">
    <source>
        <dbReference type="SAM" id="Coils"/>
    </source>
</evidence>
<evidence type="ECO:0000313" key="2">
    <source>
        <dbReference type="EMBL" id="MAG18437.1"/>
    </source>
</evidence>
<accession>A0A2D6LQH2</accession>
<keyword evidence="1" id="KW-0175">Coiled coil</keyword>
<proteinExistence type="predicted"/>
<dbReference type="EMBL" id="NZBD01000017">
    <property type="protein sequence ID" value="MAG18437.1"/>
    <property type="molecule type" value="Genomic_DNA"/>
</dbReference>
<comment type="caution">
    <text evidence="2">The sequence shown here is derived from an EMBL/GenBank/DDBJ whole genome shotgun (WGS) entry which is preliminary data.</text>
</comment>